<evidence type="ECO:0000256" key="1">
    <source>
        <dbReference type="SAM" id="SignalP"/>
    </source>
</evidence>
<gene>
    <name evidence="2" type="ORF">B0H15DRAFT_501515</name>
</gene>
<feature type="signal peptide" evidence="1">
    <location>
        <begin position="1"/>
        <end position="18"/>
    </location>
</feature>
<dbReference type="Proteomes" id="UP001222325">
    <property type="component" value="Unassembled WGS sequence"/>
</dbReference>
<keyword evidence="3" id="KW-1185">Reference proteome</keyword>
<evidence type="ECO:0000313" key="2">
    <source>
        <dbReference type="EMBL" id="KAJ7099899.1"/>
    </source>
</evidence>
<comment type="caution">
    <text evidence="2">The sequence shown here is derived from an EMBL/GenBank/DDBJ whole genome shotgun (WGS) entry which is preliminary data.</text>
</comment>
<accession>A0AAD6UKE0</accession>
<dbReference type="AlphaFoldDB" id="A0AAD6UKE0"/>
<organism evidence="2 3">
    <name type="scientific">Mycena belliarum</name>
    <dbReference type="NCBI Taxonomy" id="1033014"/>
    <lineage>
        <taxon>Eukaryota</taxon>
        <taxon>Fungi</taxon>
        <taxon>Dikarya</taxon>
        <taxon>Basidiomycota</taxon>
        <taxon>Agaricomycotina</taxon>
        <taxon>Agaricomycetes</taxon>
        <taxon>Agaricomycetidae</taxon>
        <taxon>Agaricales</taxon>
        <taxon>Marasmiineae</taxon>
        <taxon>Mycenaceae</taxon>
        <taxon>Mycena</taxon>
    </lineage>
</organism>
<reference evidence="2" key="1">
    <citation type="submission" date="2023-03" db="EMBL/GenBank/DDBJ databases">
        <title>Massive genome expansion in bonnet fungi (Mycena s.s.) driven by repeated elements and novel gene families across ecological guilds.</title>
        <authorList>
            <consortium name="Lawrence Berkeley National Laboratory"/>
            <person name="Harder C.B."/>
            <person name="Miyauchi S."/>
            <person name="Viragh M."/>
            <person name="Kuo A."/>
            <person name="Thoen E."/>
            <person name="Andreopoulos B."/>
            <person name="Lu D."/>
            <person name="Skrede I."/>
            <person name="Drula E."/>
            <person name="Henrissat B."/>
            <person name="Morin E."/>
            <person name="Kohler A."/>
            <person name="Barry K."/>
            <person name="LaButti K."/>
            <person name="Morin E."/>
            <person name="Salamov A."/>
            <person name="Lipzen A."/>
            <person name="Mereny Z."/>
            <person name="Hegedus B."/>
            <person name="Baldrian P."/>
            <person name="Stursova M."/>
            <person name="Weitz H."/>
            <person name="Taylor A."/>
            <person name="Grigoriev I.V."/>
            <person name="Nagy L.G."/>
            <person name="Martin F."/>
            <person name="Kauserud H."/>
        </authorList>
    </citation>
    <scope>NUCLEOTIDE SEQUENCE</scope>
    <source>
        <strain evidence="2">CBHHK173m</strain>
    </source>
</reference>
<feature type="chain" id="PRO_5041944408" description="Secreted protein" evidence="1">
    <location>
        <begin position="19"/>
        <end position="128"/>
    </location>
</feature>
<name>A0AAD6UKE0_9AGAR</name>
<keyword evidence="1" id="KW-0732">Signal</keyword>
<sequence length="128" mass="14748">MYYLLPILLPIYLSTTTCTDIMHIVLHTHFYLAASCTCSVLLPVRPRPISSLRIALHIMHLDYMPPRSEGYCELSEPRIIRMTIEPTLIRFVRPSLSCPVAQLPHPCSEHSVSRCHSHRWVPTRPCSR</sequence>
<dbReference type="EMBL" id="JARJCN010000006">
    <property type="protein sequence ID" value="KAJ7099899.1"/>
    <property type="molecule type" value="Genomic_DNA"/>
</dbReference>
<protein>
    <recommendedName>
        <fullName evidence="4">Secreted protein</fullName>
    </recommendedName>
</protein>
<evidence type="ECO:0008006" key="4">
    <source>
        <dbReference type="Google" id="ProtNLM"/>
    </source>
</evidence>
<evidence type="ECO:0000313" key="3">
    <source>
        <dbReference type="Proteomes" id="UP001222325"/>
    </source>
</evidence>
<proteinExistence type="predicted"/>